<evidence type="ECO:0000313" key="6">
    <source>
        <dbReference type="EMBL" id="PIV38694.1"/>
    </source>
</evidence>
<dbReference type="SUPFAM" id="SSF110324">
    <property type="entry name" value="Ribosomal L27 protein-like"/>
    <property type="match status" value="1"/>
</dbReference>
<dbReference type="InterPro" id="IPR001684">
    <property type="entry name" value="Ribosomal_bL27"/>
</dbReference>
<keyword evidence="2 6" id="KW-0689">Ribosomal protein</keyword>
<evidence type="ECO:0000256" key="2">
    <source>
        <dbReference type="ARBA" id="ARBA00022980"/>
    </source>
</evidence>
<accession>A0A2M7D6T0</accession>
<organism evidence="6 7">
    <name type="scientific">Candidatus Portnoybacteria bacterium CG02_land_8_20_14_3_00_45_8</name>
    <dbReference type="NCBI Taxonomy" id="1974807"/>
    <lineage>
        <taxon>Bacteria</taxon>
        <taxon>Candidatus Portnoyibacteriota</taxon>
    </lineage>
</organism>
<proteinExistence type="inferred from homology"/>
<dbReference type="EMBL" id="PEUE01000018">
    <property type="protein sequence ID" value="PIV38694.1"/>
    <property type="molecule type" value="Genomic_DNA"/>
</dbReference>
<dbReference type="Proteomes" id="UP000229247">
    <property type="component" value="Unassembled WGS sequence"/>
</dbReference>
<evidence type="ECO:0000256" key="1">
    <source>
        <dbReference type="ARBA" id="ARBA00010797"/>
    </source>
</evidence>
<comment type="caution">
    <text evidence="6">The sequence shown here is derived from an EMBL/GenBank/DDBJ whole genome shotgun (WGS) entry which is preliminary data.</text>
</comment>
<dbReference type="PANTHER" id="PTHR15893:SF0">
    <property type="entry name" value="LARGE RIBOSOMAL SUBUNIT PROTEIN BL27M"/>
    <property type="match status" value="1"/>
</dbReference>
<dbReference type="GO" id="GO:0005840">
    <property type="term" value="C:ribosome"/>
    <property type="evidence" value="ECO:0007669"/>
    <property type="project" value="UniProtKB-KW"/>
</dbReference>
<evidence type="ECO:0000313" key="7">
    <source>
        <dbReference type="Proteomes" id="UP000229247"/>
    </source>
</evidence>
<dbReference type="InterPro" id="IPR018261">
    <property type="entry name" value="Ribosomal_bL27_CS"/>
</dbReference>
<evidence type="ECO:0000256" key="4">
    <source>
        <dbReference type="ARBA" id="ARBA00035175"/>
    </source>
</evidence>
<evidence type="ECO:0000256" key="5">
    <source>
        <dbReference type="ARBA" id="ARBA00035477"/>
    </source>
</evidence>
<dbReference type="NCBIfam" id="TIGR00062">
    <property type="entry name" value="L27"/>
    <property type="match status" value="1"/>
</dbReference>
<evidence type="ECO:0000256" key="3">
    <source>
        <dbReference type="ARBA" id="ARBA00023274"/>
    </source>
</evidence>
<dbReference type="GO" id="GO:0006412">
    <property type="term" value="P:translation"/>
    <property type="evidence" value="ECO:0007669"/>
    <property type="project" value="InterPro"/>
</dbReference>
<dbReference type="Gene3D" id="2.40.50.100">
    <property type="match status" value="1"/>
</dbReference>
<dbReference type="Pfam" id="PF01016">
    <property type="entry name" value="Ribosomal_L27"/>
    <property type="match status" value="1"/>
</dbReference>
<sequence>MAHTKAAGSTALGRDSLPKYLGVKLFAGQPAKPGSVIIRQRGTKFVPGKNVRRGSDDTLYAIAKGVIKFTTKKITSFTGAQKIKKVVSVVPVK</sequence>
<protein>
    <recommendedName>
        <fullName evidence="4">Large ribosomal subunit protein bL27</fullName>
    </recommendedName>
    <alternativeName>
        <fullName evidence="5">50S ribosomal protein L27</fullName>
    </alternativeName>
</protein>
<dbReference type="PROSITE" id="PS00831">
    <property type="entry name" value="RIBOSOMAL_L27"/>
    <property type="match status" value="1"/>
</dbReference>
<dbReference type="PRINTS" id="PR00063">
    <property type="entry name" value="RIBOSOMALL27"/>
</dbReference>
<gene>
    <name evidence="6" type="ORF">COS30_00680</name>
</gene>
<keyword evidence="3" id="KW-0687">Ribonucleoprotein</keyword>
<reference evidence="7" key="1">
    <citation type="submission" date="2017-09" db="EMBL/GenBank/DDBJ databases">
        <title>Depth-based differentiation of microbial function through sediment-hosted aquifers and enrichment of novel symbionts in the deep terrestrial subsurface.</title>
        <authorList>
            <person name="Probst A.J."/>
            <person name="Ladd B."/>
            <person name="Jarett J.K."/>
            <person name="Geller-Mcgrath D.E."/>
            <person name="Sieber C.M.K."/>
            <person name="Emerson J.B."/>
            <person name="Anantharaman K."/>
            <person name="Thomas B.C."/>
            <person name="Malmstrom R."/>
            <person name="Stieglmeier M."/>
            <person name="Klingl A."/>
            <person name="Woyke T."/>
            <person name="Ryan C.M."/>
            <person name="Banfield J.F."/>
        </authorList>
    </citation>
    <scope>NUCLEOTIDE SEQUENCE [LARGE SCALE GENOMIC DNA]</scope>
</reference>
<dbReference type="AlphaFoldDB" id="A0A2M7D6T0"/>
<name>A0A2M7D6T0_9BACT</name>
<dbReference type="GO" id="GO:0003735">
    <property type="term" value="F:structural constituent of ribosome"/>
    <property type="evidence" value="ECO:0007669"/>
    <property type="project" value="InterPro"/>
</dbReference>
<dbReference type="FunFam" id="2.40.50.100:FF:000020">
    <property type="entry name" value="50S ribosomal protein L27"/>
    <property type="match status" value="1"/>
</dbReference>
<dbReference type="PANTHER" id="PTHR15893">
    <property type="entry name" value="RIBOSOMAL PROTEIN L27"/>
    <property type="match status" value="1"/>
</dbReference>
<comment type="similarity">
    <text evidence="1">Belongs to the bacterial ribosomal protein bL27 family.</text>
</comment>
<dbReference type="GO" id="GO:1990904">
    <property type="term" value="C:ribonucleoprotein complex"/>
    <property type="evidence" value="ECO:0007669"/>
    <property type="project" value="UniProtKB-KW"/>
</dbReference>